<feature type="binding site" evidence="18">
    <location>
        <position position="60"/>
    </location>
    <ligand>
        <name>K(+)</name>
        <dbReference type="ChEBI" id="CHEBI:29103"/>
    </ligand>
</feature>
<organism evidence="22 23">
    <name type="scientific">Massilia varians</name>
    <dbReference type="NCBI Taxonomy" id="457921"/>
    <lineage>
        <taxon>Bacteria</taxon>
        <taxon>Pseudomonadati</taxon>
        <taxon>Pseudomonadota</taxon>
        <taxon>Betaproteobacteria</taxon>
        <taxon>Burkholderiales</taxon>
        <taxon>Oxalobacteraceae</taxon>
        <taxon>Telluria group</taxon>
        <taxon>Massilia</taxon>
    </lineage>
</organism>
<comment type="cofactor">
    <cofactor evidence="17">
        <name>Mg(2+)</name>
        <dbReference type="ChEBI" id="CHEBI:18420"/>
    </cofactor>
</comment>
<feature type="binding site" evidence="18">
    <location>
        <position position="122"/>
    </location>
    <ligand>
        <name>K(+)</name>
        <dbReference type="ChEBI" id="CHEBI:29103"/>
    </ligand>
</feature>
<keyword evidence="5 18" id="KW-0479">Metal-binding</keyword>
<feature type="domain" description="YjeF C-terminal" evidence="20">
    <location>
        <begin position="223"/>
        <end position="492"/>
    </location>
</feature>
<evidence type="ECO:0000256" key="3">
    <source>
        <dbReference type="ARBA" id="ARBA00006001"/>
    </source>
</evidence>
<evidence type="ECO:0000256" key="4">
    <source>
        <dbReference type="ARBA" id="ARBA00009524"/>
    </source>
</evidence>
<comment type="function">
    <text evidence="18">Catalyzes the epimerization of the S- and R-forms of NAD(P)HX, a damaged form of NAD(P)H that is a result of enzymatic or heat-dependent hydration. This is a prerequisite for the S-specific NAD(P)H-hydrate dehydratase to allow the repair of both epimers of NAD(P)HX.</text>
</comment>
<feature type="domain" description="YjeF N-terminal" evidence="21">
    <location>
        <begin position="11"/>
        <end position="215"/>
    </location>
</feature>
<feature type="binding site" evidence="18">
    <location>
        <position position="155"/>
    </location>
    <ligand>
        <name>(6S)-NADPHX</name>
        <dbReference type="ChEBI" id="CHEBI:64076"/>
    </ligand>
</feature>
<evidence type="ECO:0000256" key="16">
    <source>
        <dbReference type="ARBA" id="ARBA00049209"/>
    </source>
</evidence>
<feature type="binding site" evidence="18">
    <location>
        <begin position="126"/>
        <end position="132"/>
    </location>
    <ligand>
        <name>(6S)-NADPHX</name>
        <dbReference type="ChEBI" id="CHEBI:64076"/>
    </ligand>
</feature>
<dbReference type="NCBIfam" id="TIGR00197">
    <property type="entry name" value="yjeF_nterm"/>
    <property type="match status" value="1"/>
</dbReference>
<dbReference type="EMBL" id="AP026966">
    <property type="protein sequence ID" value="BDT59030.1"/>
    <property type="molecule type" value="Genomic_DNA"/>
</dbReference>
<comment type="subunit">
    <text evidence="17">Homotetramer.</text>
</comment>
<evidence type="ECO:0000256" key="12">
    <source>
        <dbReference type="ARBA" id="ARBA00023239"/>
    </source>
</evidence>
<dbReference type="SUPFAM" id="SSF53613">
    <property type="entry name" value="Ribokinase-like"/>
    <property type="match status" value="1"/>
</dbReference>
<comment type="similarity">
    <text evidence="18">Belongs to the NnrE/AIBP family.</text>
</comment>
<dbReference type="EC" id="5.1.99.6" evidence="19"/>
<dbReference type="Gene3D" id="3.40.1190.20">
    <property type="match status" value="1"/>
</dbReference>
<dbReference type="Pfam" id="PF01256">
    <property type="entry name" value="Carb_kinase"/>
    <property type="match status" value="1"/>
</dbReference>
<dbReference type="Proteomes" id="UP001163336">
    <property type="component" value="Chromosome"/>
</dbReference>
<protein>
    <recommendedName>
        <fullName evidence="19">Bifunctional NAD(P)H-hydrate repair enzyme</fullName>
    </recommendedName>
    <alternativeName>
        <fullName evidence="19">Nicotinamide nucleotide repair protein</fullName>
    </alternativeName>
    <domain>
        <recommendedName>
            <fullName evidence="19">ADP-dependent (S)-NAD(P)H-hydrate dehydratase</fullName>
            <ecNumber evidence="19">4.2.1.136</ecNumber>
        </recommendedName>
        <alternativeName>
            <fullName evidence="19">ADP-dependent NAD(P)HX dehydratase</fullName>
        </alternativeName>
    </domain>
    <domain>
        <recommendedName>
            <fullName evidence="19">NAD(P)H-hydrate epimerase</fullName>
            <ecNumber evidence="19">5.1.99.6</ecNumber>
        </recommendedName>
    </domain>
</protein>
<dbReference type="InterPro" id="IPR036652">
    <property type="entry name" value="YjeF_N_dom_sf"/>
</dbReference>
<evidence type="ECO:0000259" key="20">
    <source>
        <dbReference type="PROSITE" id="PS51383"/>
    </source>
</evidence>
<comment type="similarity">
    <text evidence="3 19">In the N-terminal section; belongs to the NnrE/AIBP family.</text>
</comment>
<evidence type="ECO:0000313" key="22">
    <source>
        <dbReference type="EMBL" id="BDT59030.1"/>
    </source>
</evidence>
<evidence type="ECO:0000256" key="6">
    <source>
        <dbReference type="ARBA" id="ARBA00022741"/>
    </source>
</evidence>
<comment type="function">
    <text evidence="17">Catalyzes the dehydration of the S-form of NAD(P)HX at the expense of ADP, which is converted to AMP. Together with NAD(P)HX epimerase, which catalyzes the epimerization of the S- and R-forms, the enzyme allows the repair of both epimers of NAD(P)HX, a damaged form of NAD(P)H that is a result of enzymatic or heat-dependent hydration.</text>
</comment>
<evidence type="ECO:0000256" key="17">
    <source>
        <dbReference type="HAMAP-Rule" id="MF_01965"/>
    </source>
</evidence>
<comment type="catalytic activity">
    <reaction evidence="1 18 19">
        <text>(6R)-NADHX = (6S)-NADHX</text>
        <dbReference type="Rhea" id="RHEA:32215"/>
        <dbReference type="ChEBI" id="CHEBI:64074"/>
        <dbReference type="ChEBI" id="CHEBI:64075"/>
        <dbReference type="EC" id="5.1.99.6"/>
    </reaction>
</comment>
<dbReference type="InterPro" id="IPR000631">
    <property type="entry name" value="CARKD"/>
</dbReference>
<dbReference type="InterPro" id="IPR029056">
    <property type="entry name" value="Ribokinase-like"/>
</dbReference>
<dbReference type="InterPro" id="IPR030677">
    <property type="entry name" value="Nnr"/>
</dbReference>
<evidence type="ECO:0000256" key="2">
    <source>
        <dbReference type="ARBA" id="ARBA00000909"/>
    </source>
</evidence>
<evidence type="ECO:0000256" key="19">
    <source>
        <dbReference type="PIRNR" id="PIRNR017184"/>
    </source>
</evidence>
<comment type="catalytic activity">
    <reaction evidence="16 17 19">
        <text>(6S)-NADPHX + ADP = AMP + phosphate + NADPH + H(+)</text>
        <dbReference type="Rhea" id="RHEA:32235"/>
        <dbReference type="ChEBI" id="CHEBI:15378"/>
        <dbReference type="ChEBI" id="CHEBI:43474"/>
        <dbReference type="ChEBI" id="CHEBI:57783"/>
        <dbReference type="ChEBI" id="CHEBI:64076"/>
        <dbReference type="ChEBI" id="CHEBI:456215"/>
        <dbReference type="ChEBI" id="CHEBI:456216"/>
        <dbReference type="EC" id="4.2.1.136"/>
    </reaction>
</comment>
<dbReference type="SUPFAM" id="SSF64153">
    <property type="entry name" value="YjeF N-terminal domain-like"/>
    <property type="match status" value="1"/>
</dbReference>
<feature type="binding site" evidence="17">
    <location>
        <position position="258"/>
    </location>
    <ligand>
        <name>(6S)-NADPHX</name>
        <dbReference type="ChEBI" id="CHEBI:64076"/>
    </ligand>
</feature>
<evidence type="ECO:0000256" key="15">
    <source>
        <dbReference type="ARBA" id="ARBA00048238"/>
    </source>
</evidence>
<keyword evidence="8 17" id="KW-0521">NADP</keyword>
<comment type="cofactor">
    <cofactor evidence="18 19">
        <name>K(+)</name>
        <dbReference type="ChEBI" id="CHEBI:29103"/>
    </cofactor>
    <text evidence="18 19">Binds 1 potassium ion per subunit.</text>
</comment>
<comment type="function">
    <text evidence="14 19">Bifunctional enzyme that catalyzes the epimerization of the S- and R-forms of NAD(P)HX and the dehydration of the S-form of NAD(P)HX at the expense of ADP, which is converted to AMP. This allows the repair of both epimers of NAD(P)HX, a damaged form of NAD(P)H that is a result of enzymatic or heat-dependent hydration.</text>
</comment>
<dbReference type="PROSITE" id="PS51385">
    <property type="entry name" value="YJEF_N"/>
    <property type="match status" value="1"/>
</dbReference>
<comment type="catalytic activity">
    <reaction evidence="2 18 19">
        <text>(6R)-NADPHX = (6S)-NADPHX</text>
        <dbReference type="Rhea" id="RHEA:32227"/>
        <dbReference type="ChEBI" id="CHEBI:64076"/>
        <dbReference type="ChEBI" id="CHEBI:64077"/>
        <dbReference type="EC" id="5.1.99.6"/>
    </reaction>
</comment>
<feature type="binding site" evidence="18">
    <location>
        <position position="137"/>
    </location>
    <ligand>
        <name>(6S)-NADPHX</name>
        <dbReference type="ChEBI" id="CHEBI:64076"/>
    </ligand>
</feature>
<reference evidence="22" key="1">
    <citation type="submission" date="2022-11" db="EMBL/GenBank/DDBJ databases">
        <title>Isolation and characterization of PLA-degrading bacterium Massilia sp. from Antarctic soil.</title>
        <authorList>
            <person name="Sato K."/>
            <person name="Gomez-Fuentes C."/>
            <person name="Ahmad S.A."/>
            <person name="Zulkharnain A."/>
        </authorList>
    </citation>
    <scope>NUCLEOTIDE SEQUENCE</scope>
    <source>
        <strain evidence="22">N-3</strain>
    </source>
</reference>
<evidence type="ECO:0000256" key="5">
    <source>
        <dbReference type="ARBA" id="ARBA00022723"/>
    </source>
</evidence>
<evidence type="ECO:0000313" key="23">
    <source>
        <dbReference type="Proteomes" id="UP001163336"/>
    </source>
</evidence>
<dbReference type="CDD" id="cd01171">
    <property type="entry name" value="YXKO-related"/>
    <property type="match status" value="1"/>
</dbReference>
<dbReference type="RefSeq" id="WP_281907549.1">
    <property type="nucleotide sequence ID" value="NZ_AP026966.1"/>
</dbReference>
<keyword evidence="23" id="KW-1185">Reference proteome</keyword>
<sequence length="498" mass="50523">MDNHLYTVAQLRAIERAAYAQLEPGALMRRAGEAAAKFALELLGAKRDLPVLLLAGPGNNGGDALEMAAVLAGAGVDATVLHLPGQRESTEEAASAHERARGGTVGFIDMLPPEAQWGLVVDGLFGIGLTRPIEGEYRELVAALDALRCPILALDVPSGLDADTGAVIGPDGIAVRATHTITFLGDKPGLHTADGRDHAGQVRVEALGVAPELFPAPAARLGSADSFAHRLEPRRQNTHKGSFGDVAIVGGAHGMAGAPVLAARGALFAGAGRTFVAMIDPGPAYDSVQPEIMFRLAEEFDFDGRTLAIGPGMGGSATAMRLLAKALDGDSPLVIDADALTLIGASPDLLARLAQRAGPAVLTPHPLEAARLLGTTAPLVQADRLAAARELAARAKATVILKGSGSVIAHPDGALLINPTGNAGLATAGSGDVLAGICAALLAQGWPAWEAAAGSCWIHGTAADLLVAHGVGPIGMTASELPAAARAVLNLLVAEKAA</sequence>
<dbReference type="NCBIfam" id="TIGR00196">
    <property type="entry name" value="yjeF_cterm"/>
    <property type="match status" value="1"/>
</dbReference>
<keyword evidence="9 18" id="KW-0630">Potassium</keyword>
<evidence type="ECO:0000256" key="9">
    <source>
        <dbReference type="ARBA" id="ARBA00022958"/>
    </source>
</evidence>
<comment type="catalytic activity">
    <reaction evidence="15 17 19">
        <text>(6S)-NADHX + ADP = AMP + phosphate + NADH + H(+)</text>
        <dbReference type="Rhea" id="RHEA:32223"/>
        <dbReference type="ChEBI" id="CHEBI:15378"/>
        <dbReference type="ChEBI" id="CHEBI:43474"/>
        <dbReference type="ChEBI" id="CHEBI:57945"/>
        <dbReference type="ChEBI" id="CHEBI:64074"/>
        <dbReference type="ChEBI" id="CHEBI:456215"/>
        <dbReference type="ChEBI" id="CHEBI:456216"/>
        <dbReference type="EC" id="4.2.1.136"/>
    </reaction>
</comment>
<feature type="binding site" evidence="17">
    <location>
        <position position="431"/>
    </location>
    <ligand>
        <name>AMP</name>
        <dbReference type="ChEBI" id="CHEBI:456215"/>
    </ligand>
</feature>
<evidence type="ECO:0000256" key="1">
    <source>
        <dbReference type="ARBA" id="ARBA00000013"/>
    </source>
</evidence>
<evidence type="ECO:0000256" key="7">
    <source>
        <dbReference type="ARBA" id="ARBA00022840"/>
    </source>
</evidence>
<dbReference type="PANTHER" id="PTHR12592:SF0">
    <property type="entry name" value="ATP-DEPENDENT (S)-NAD(P)H-HYDRATE DEHYDRATASE"/>
    <property type="match status" value="1"/>
</dbReference>
<dbReference type="Pfam" id="PF03853">
    <property type="entry name" value="YjeF_N"/>
    <property type="match status" value="1"/>
</dbReference>
<feature type="binding site" evidence="17">
    <location>
        <position position="312"/>
    </location>
    <ligand>
        <name>(6S)-NADPHX</name>
        <dbReference type="ChEBI" id="CHEBI:64076"/>
    </ligand>
</feature>
<dbReference type="HAMAP" id="MF_01966">
    <property type="entry name" value="NADHX_epimerase"/>
    <property type="match status" value="1"/>
</dbReference>
<keyword evidence="13" id="KW-0511">Multifunctional enzyme</keyword>
<feature type="binding site" evidence="17">
    <location>
        <position position="432"/>
    </location>
    <ligand>
        <name>(6S)-NADPHX</name>
        <dbReference type="ChEBI" id="CHEBI:64076"/>
    </ligand>
</feature>
<comment type="similarity">
    <text evidence="4 19">In the C-terminal section; belongs to the NnrD/CARKD family.</text>
</comment>
<dbReference type="HAMAP" id="MF_01965">
    <property type="entry name" value="NADHX_dehydratase"/>
    <property type="match status" value="1"/>
</dbReference>
<feature type="binding site" evidence="17">
    <location>
        <begin position="402"/>
        <end position="406"/>
    </location>
    <ligand>
        <name>AMP</name>
        <dbReference type="ChEBI" id="CHEBI:456215"/>
    </ligand>
</feature>
<feature type="binding site" evidence="18">
    <location>
        <position position="158"/>
    </location>
    <ligand>
        <name>K(+)</name>
        <dbReference type="ChEBI" id="CHEBI:29103"/>
    </ligand>
</feature>
<dbReference type="EC" id="4.2.1.136" evidence="19"/>
<evidence type="ECO:0000256" key="8">
    <source>
        <dbReference type="ARBA" id="ARBA00022857"/>
    </source>
</evidence>
<dbReference type="PIRSF" id="PIRSF017184">
    <property type="entry name" value="Nnr"/>
    <property type="match status" value="1"/>
</dbReference>
<evidence type="ECO:0000256" key="13">
    <source>
        <dbReference type="ARBA" id="ARBA00023268"/>
    </source>
</evidence>
<keyword evidence="10 17" id="KW-0520">NAD</keyword>
<dbReference type="PROSITE" id="PS51383">
    <property type="entry name" value="YJEF_C_3"/>
    <property type="match status" value="1"/>
</dbReference>
<keyword evidence="11 18" id="KW-0413">Isomerase</keyword>
<evidence type="ECO:0000259" key="21">
    <source>
        <dbReference type="PROSITE" id="PS51385"/>
    </source>
</evidence>
<keyword evidence="6 17" id="KW-0547">Nucleotide-binding</keyword>
<keyword evidence="12 17" id="KW-0456">Lyase</keyword>
<dbReference type="PANTHER" id="PTHR12592">
    <property type="entry name" value="ATP-DEPENDENT (S)-NAD(P)H-HYDRATE DEHYDRATASE FAMILY MEMBER"/>
    <property type="match status" value="1"/>
</dbReference>
<feature type="binding site" evidence="17">
    <location>
        <position position="365"/>
    </location>
    <ligand>
        <name>(6S)-NADPHX</name>
        <dbReference type="ChEBI" id="CHEBI:64076"/>
    </ligand>
</feature>
<gene>
    <name evidence="17" type="primary">nnrD</name>
    <name evidence="18" type="synonym">nnrE</name>
    <name evidence="22" type="ORF">MasN3_25240</name>
</gene>
<name>A0ABN6TD57_9BURK</name>
<dbReference type="InterPro" id="IPR004443">
    <property type="entry name" value="YjeF_N_dom"/>
</dbReference>
<dbReference type="Gene3D" id="3.40.50.10260">
    <property type="entry name" value="YjeF N-terminal domain"/>
    <property type="match status" value="1"/>
</dbReference>
<evidence type="ECO:0000256" key="10">
    <source>
        <dbReference type="ARBA" id="ARBA00023027"/>
    </source>
</evidence>
<feature type="binding site" evidence="18">
    <location>
        <begin position="59"/>
        <end position="63"/>
    </location>
    <ligand>
        <name>(6S)-NADPHX</name>
        <dbReference type="ChEBI" id="CHEBI:64076"/>
    </ligand>
</feature>
<proteinExistence type="inferred from homology"/>
<evidence type="ECO:0000256" key="18">
    <source>
        <dbReference type="HAMAP-Rule" id="MF_01966"/>
    </source>
</evidence>
<accession>A0ABN6TD57</accession>
<evidence type="ECO:0000256" key="14">
    <source>
        <dbReference type="ARBA" id="ARBA00025153"/>
    </source>
</evidence>
<comment type="similarity">
    <text evidence="17">Belongs to the NnrD/CARKD family.</text>
</comment>
<evidence type="ECO:0000256" key="11">
    <source>
        <dbReference type="ARBA" id="ARBA00023235"/>
    </source>
</evidence>
<keyword evidence="7 17" id="KW-0067">ATP-binding</keyword>